<protein>
    <recommendedName>
        <fullName evidence="15">SEC12-like protein 2</fullName>
    </recommendedName>
</protein>
<evidence type="ECO:0008006" key="15">
    <source>
        <dbReference type="Google" id="ProtNLM"/>
    </source>
</evidence>
<evidence type="ECO:0000313" key="13">
    <source>
        <dbReference type="EMBL" id="MED6184625.1"/>
    </source>
</evidence>
<evidence type="ECO:0000256" key="5">
    <source>
        <dbReference type="ARBA" id="ARBA00022737"/>
    </source>
</evidence>
<accession>A0ABU6WJ95</accession>
<evidence type="ECO:0000256" key="3">
    <source>
        <dbReference type="ARBA" id="ARBA00022574"/>
    </source>
</evidence>
<gene>
    <name evidence="13" type="ORF">PIB30_049265</name>
</gene>
<reference evidence="13 14" key="1">
    <citation type="journal article" date="2023" name="Plants (Basel)">
        <title>Bridging the Gap: Combining Genomics and Transcriptomics Approaches to Understand Stylosanthes scabra, an Orphan Legume from the Brazilian Caatinga.</title>
        <authorList>
            <person name="Ferreira-Neto J.R.C."/>
            <person name="da Silva M.D."/>
            <person name="Binneck E."/>
            <person name="de Melo N.F."/>
            <person name="da Silva R.H."/>
            <person name="de Melo A.L.T.M."/>
            <person name="Pandolfi V."/>
            <person name="Bustamante F.O."/>
            <person name="Brasileiro-Vidal A.C."/>
            <person name="Benko-Iseppon A.M."/>
        </authorList>
    </citation>
    <scope>NUCLEOTIDE SEQUENCE [LARGE SCALE GENOMIC DNA]</scope>
    <source>
        <tissue evidence="13">Leaves</tissue>
    </source>
</reference>
<evidence type="ECO:0000313" key="14">
    <source>
        <dbReference type="Proteomes" id="UP001341840"/>
    </source>
</evidence>
<evidence type="ECO:0000256" key="10">
    <source>
        <dbReference type="ARBA" id="ARBA00023136"/>
    </source>
</evidence>
<keyword evidence="4 12" id="KW-0812">Transmembrane</keyword>
<dbReference type="Gene3D" id="2.130.10.10">
    <property type="entry name" value="YVTN repeat-like/Quinoprotein amine dehydrogenase"/>
    <property type="match status" value="2"/>
</dbReference>
<organism evidence="13 14">
    <name type="scientific">Stylosanthes scabra</name>
    <dbReference type="NCBI Taxonomy" id="79078"/>
    <lineage>
        <taxon>Eukaryota</taxon>
        <taxon>Viridiplantae</taxon>
        <taxon>Streptophyta</taxon>
        <taxon>Embryophyta</taxon>
        <taxon>Tracheophyta</taxon>
        <taxon>Spermatophyta</taxon>
        <taxon>Magnoliopsida</taxon>
        <taxon>eudicotyledons</taxon>
        <taxon>Gunneridae</taxon>
        <taxon>Pentapetalae</taxon>
        <taxon>rosids</taxon>
        <taxon>fabids</taxon>
        <taxon>Fabales</taxon>
        <taxon>Fabaceae</taxon>
        <taxon>Papilionoideae</taxon>
        <taxon>50 kb inversion clade</taxon>
        <taxon>dalbergioids sensu lato</taxon>
        <taxon>Dalbergieae</taxon>
        <taxon>Pterocarpus clade</taxon>
        <taxon>Stylosanthes</taxon>
    </lineage>
</organism>
<dbReference type="PANTHER" id="PTHR23284">
    <property type="entry name" value="PROLACTIN REGULATORY ELEMENT BINDING PROTEIN"/>
    <property type="match status" value="1"/>
</dbReference>
<evidence type="ECO:0000256" key="8">
    <source>
        <dbReference type="ARBA" id="ARBA00022927"/>
    </source>
</evidence>
<keyword evidence="6" id="KW-0256">Endoplasmic reticulum</keyword>
<keyword evidence="7" id="KW-0931">ER-Golgi transport</keyword>
<dbReference type="Proteomes" id="UP001341840">
    <property type="component" value="Unassembled WGS sequence"/>
</dbReference>
<evidence type="ECO:0000256" key="6">
    <source>
        <dbReference type="ARBA" id="ARBA00022824"/>
    </source>
</evidence>
<keyword evidence="5" id="KW-0677">Repeat</keyword>
<comment type="caution">
    <text evidence="13">The sequence shown here is derived from an EMBL/GenBank/DDBJ whole genome shotgun (WGS) entry which is preliminary data.</text>
</comment>
<name>A0ABU6WJ95_9FABA</name>
<dbReference type="InterPro" id="IPR001680">
    <property type="entry name" value="WD40_rpt"/>
</dbReference>
<evidence type="ECO:0000256" key="11">
    <source>
        <dbReference type="SAM" id="MobiDB-lite"/>
    </source>
</evidence>
<proteinExistence type="predicted"/>
<keyword evidence="9 12" id="KW-1133">Transmembrane helix</keyword>
<feature type="region of interest" description="Disordered" evidence="11">
    <location>
        <begin position="32"/>
        <end position="66"/>
    </location>
</feature>
<dbReference type="InterPro" id="IPR015943">
    <property type="entry name" value="WD40/YVTN_repeat-like_dom_sf"/>
</dbReference>
<feature type="transmembrane region" description="Helical" evidence="12">
    <location>
        <begin position="368"/>
        <end position="388"/>
    </location>
</feature>
<keyword evidence="8" id="KW-0653">Protein transport</keyword>
<keyword evidence="10 12" id="KW-0472">Membrane</keyword>
<dbReference type="PANTHER" id="PTHR23284:SF0">
    <property type="entry name" value="PROLACTIN REGULATORY ELEMENT-BINDING PROTEIN"/>
    <property type="match status" value="1"/>
</dbReference>
<dbReference type="InterPro" id="IPR011047">
    <property type="entry name" value="Quinoprotein_ADH-like_sf"/>
</dbReference>
<dbReference type="EMBL" id="JASCZI010181572">
    <property type="protein sequence ID" value="MED6184625.1"/>
    <property type="molecule type" value="Genomic_DNA"/>
</dbReference>
<dbReference type="Pfam" id="PF00400">
    <property type="entry name" value="WD40"/>
    <property type="match status" value="1"/>
</dbReference>
<evidence type="ECO:0000256" key="9">
    <source>
        <dbReference type="ARBA" id="ARBA00022989"/>
    </source>
</evidence>
<evidence type="ECO:0000256" key="1">
    <source>
        <dbReference type="ARBA" id="ARBA00004389"/>
    </source>
</evidence>
<comment type="subcellular location">
    <subcellularLocation>
        <location evidence="1">Endoplasmic reticulum membrane</location>
        <topology evidence="1">Single-pass membrane protein</topology>
    </subcellularLocation>
</comment>
<evidence type="ECO:0000256" key="4">
    <source>
        <dbReference type="ARBA" id="ARBA00022692"/>
    </source>
</evidence>
<evidence type="ECO:0000256" key="12">
    <source>
        <dbReference type="SAM" id="Phobius"/>
    </source>
</evidence>
<dbReference type="InterPro" id="IPR045260">
    <property type="entry name" value="Sec12-like"/>
</dbReference>
<keyword evidence="3" id="KW-0853">WD repeat</keyword>
<sequence length="395" mass="42907">MGKSQISDPPNLKKYGVPFYSLAWLPHHVLKSRHNQTSDESSDDDQSSTPKKEEEPPTDELPSGNYLVFAGGGGEGRSGIPNTVLLAHFDVASNSLSDQPVNKLGTGSELPYRMALHPNGDGIICAMPNDCRWFDWDHDQSSEIHKVGLKTSEKKLTQLEDVGQQLALAFSSDGTELAVGGELHQFVSIFLGCLESMLFASYFFQTNTSDGKLLVSLGSGGPCRVWDISSSIVLTSLPNENREVFSCCRFSQISDGTQVLYIAAVTDKGGSILTWNTKTWERMSSKHITRDTISALNVSADGKYLACGTPSGDVIIVNSTNMRIHTMVKKAHLGIVTALAFSPDSRALASISLDSSARVTIIDEKKEGGFNLLIVIFIILVAIAVYFLKVQAIEK</sequence>
<evidence type="ECO:0000256" key="7">
    <source>
        <dbReference type="ARBA" id="ARBA00022892"/>
    </source>
</evidence>
<evidence type="ECO:0000256" key="2">
    <source>
        <dbReference type="ARBA" id="ARBA00022448"/>
    </source>
</evidence>
<keyword evidence="14" id="KW-1185">Reference proteome</keyword>
<dbReference type="SMART" id="SM00320">
    <property type="entry name" value="WD40"/>
    <property type="match status" value="2"/>
</dbReference>
<keyword evidence="2" id="KW-0813">Transport</keyword>
<dbReference type="SUPFAM" id="SSF50998">
    <property type="entry name" value="Quinoprotein alcohol dehydrogenase-like"/>
    <property type="match status" value="1"/>
</dbReference>